<sequence length="122" mass="13658">MNTPEVIKIDDVEYVRKDSIGQMAVLLNGMKYCIVRTYSAGVFAGYVESRNGQEIVMRNARRIFYWDGAASLSQLAMSGTSKPQSCKFPEAVNRVELLQAIEILDCTETAKKSIEGVKTWKV</sequence>
<feature type="domain" description="DUF6948" evidence="1">
    <location>
        <begin position="30"/>
        <end position="114"/>
    </location>
</feature>
<accession>A0A6H1ZCT7</accession>
<proteinExistence type="predicted"/>
<name>A0A6H1ZCT7_9ZZZZ</name>
<protein>
    <recommendedName>
        <fullName evidence="1">DUF6948 domain-containing protein</fullName>
    </recommendedName>
</protein>
<dbReference type="EMBL" id="MT143996">
    <property type="protein sequence ID" value="QJA45723.1"/>
    <property type="molecule type" value="Genomic_DNA"/>
</dbReference>
<evidence type="ECO:0000313" key="2">
    <source>
        <dbReference type="EMBL" id="QJA45723.1"/>
    </source>
</evidence>
<dbReference type="InterPro" id="IPR054226">
    <property type="entry name" value="DUF6948"/>
</dbReference>
<dbReference type="Pfam" id="PF22253">
    <property type="entry name" value="DUF6948"/>
    <property type="match status" value="1"/>
</dbReference>
<evidence type="ECO:0000259" key="1">
    <source>
        <dbReference type="Pfam" id="PF22253"/>
    </source>
</evidence>
<organism evidence="2">
    <name type="scientific">viral metagenome</name>
    <dbReference type="NCBI Taxonomy" id="1070528"/>
    <lineage>
        <taxon>unclassified sequences</taxon>
        <taxon>metagenomes</taxon>
        <taxon>organismal metagenomes</taxon>
    </lineage>
</organism>
<reference evidence="2" key="1">
    <citation type="submission" date="2020-03" db="EMBL/GenBank/DDBJ databases">
        <title>The deep terrestrial virosphere.</title>
        <authorList>
            <person name="Holmfeldt K."/>
            <person name="Nilsson E."/>
            <person name="Simone D."/>
            <person name="Lopez-Fernandez M."/>
            <person name="Wu X."/>
            <person name="de Brujin I."/>
            <person name="Lundin D."/>
            <person name="Andersson A."/>
            <person name="Bertilsson S."/>
            <person name="Dopson M."/>
        </authorList>
    </citation>
    <scope>NUCLEOTIDE SEQUENCE</scope>
    <source>
        <strain evidence="2">TM448A00274</strain>
    </source>
</reference>
<dbReference type="AlphaFoldDB" id="A0A6H1ZCT7"/>
<gene>
    <name evidence="2" type="ORF">TM448A00274_0007</name>
</gene>